<organism evidence="2 3">
    <name type="scientific">Kibdelosporangium aridum</name>
    <dbReference type="NCBI Taxonomy" id="2030"/>
    <lineage>
        <taxon>Bacteria</taxon>
        <taxon>Bacillati</taxon>
        <taxon>Actinomycetota</taxon>
        <taxon>Actinomycetes</taxon>
        <taxon>Pseudonocardiales</taxon>
        <taxon>Pseudonocardiaceae</taxon>
        <taxon>Kibdelosporangium</taxon>
    </lineage>
</organism>
<name>A0A1Y5Y3C2_KIBAR</name>
<dbReference type="EMBL" id="FWXV01000008">
    <property type="protein sequence ID" value="SMD22567.1"/>
    <property type="molecule type" value="Genomic_DNA"/>
</dbReference>
<accession>A0A1Y5Y3C2</accession>
<dbReference type="Proteomes" id="UP000192674">
    <property type="component" value="Unassembled WGS sequence"/>
</dbReference>
<keyword evidence="1" id="KW-0732">Signal</keyword>
<dbReference type="InterPro" id="IPR017853">
    <property type="entry name" value="GH"/>
</dbReference>
<protein>
    <submittedName>
        <fullName evidence="2">Uncharacterized protein</fullName>
    </submittedName>
</protein>
<keyword evidence="3" id="KW-1185">Reference proteome</keyword>
<feature type="chain" id="PRO_5012057128" evidence="1">
    <location>
        <begin position="25"/>
        <end position="399"/>
    </location>
</feature>
<proteinExistence type="predicted"/>
<sequence>MRTAMGVIALVLTLFTTFTVPTAAAPPQGLRASYANPVLRPDGHVDATATVNRLKAMNADTYAFLILKNTSWDDLHAFLPVAQPAGINVWVYLVPPSECPGGTTCEGYLPYKKDYAAWGRAIAALAKQYPVLKAWAMDDFTSNLSFFTPAYTGEIRAAARAVHPALEFYPVAYFSRINQTFVDNYAAVMDSLILPFRDDPHRNTLWTSSLYGQLNDVSALLALKNRKLILMVYAHTLSNTVITPDVEYVRKVTTIGMRYALDGKIAGVIQYALPLTPGIPQNGDFPISRGSGRGALVLTVRGDQPTQQGWFAEANTAVRLNPGSTSCRMVFWHTDDRDMNSPLEYHVKQALVSDHEVWAQDVASAGTDWSSSAPLDIAPYLTNGVGTLTFRLFPKERCR</sequence>
<dbReference type="OrthoDB" id="3494876at2"/>
<reference evidence="2 3" key="1">
    <citation type="submission" date="2017-04" db="EMBL/GenBank/DDBJ databases">
        <authorList>
            <person name="Afonso C.L."/>
            <person name="Miller P.J."/>
            <person name="Scott M.A."/>
            <person name="Spackman E."/>
            <person name="Goraichik I."/>
            <person name="Dimitrov K.M."/>
            <person name="Suarez D.L."/>
            <person name="Swayne D.E."/>
        </authorList>
    </citation>
    <scope>NUCLEOTIDE SEQUENCE [LARGE SCALE GENOMIC DNA]</scope>
    <source>
        <strain evidence="2 3">DSM 43828</strain>
    </source>
</reference>
<evidence type="ECO:0000313" key="3">
    <source>
        <dbReference type="Proteomes" id="UP000192674"/>
    </source>
</evidence>
<evidence type="ECO:0000256" key="1">
    <source>
        <dbReference type="SAM" id="SignalP"/>
    </source>
</evidence>
<dbReference type="RefSeq" id="WP_084431411.1">
    <property type="nucleotide sequence ID" value="NZ_FWXV01000008.1"/>
</dbReference>
<gene>
    <name evidence="2" type="ORF">SAMN05661093_07496</name>
</gene>
<feature type="signal peptide" evidence="1">
    <location>
        <begin position="1"/>
        <end position="24"/>
    </location>
</feature>
<evidence type="ECO:0000313" key="2">
    <source>
        <dbReference type="EMBL" id="SMD22567.1"/>
    </source>
</evidence>
<dbReference type="SUPFAM" id="SSF51445">
    <property type="entry name" value="(Trans)glycosidases"/>
    <property type="match status" value="1"/>
</dbReference>
<dbReference type="AlphaFoldDB" id="A0A1Y5Y3C2"/>